<feature type="region of interest" description="Disordered" evidence="1">
    <location>
        <begin position="184"/>
        <end position="207"/>
    </location>
</feature>
<protein>
    <submittedName>
        <fullName evidence="2">Uncharacterized protein</fullName>
    </submittedName>
</protein>
<sequence>MAIAPVGHVFHRRVRLPFGNSRKQPIREMPAPFPTLGFATETTQVRVVAQAVWRAVTDQTAPMKLPARADAETWFGEEGLATPQPRRRVRPPRRMLEDEPTDRPVSRPDDAASLPYRGPHADPTEHARSPTSGTAPGRPVTGSAVPVVVLSRGYGPSKYILSNDRYATLTQFWAEPGILSSRRRMPAHGSAASIPTCPAAPSPAEST</sequence>
<feature type="compositionally biased region" description="Basic and acidic residues" evidence="1">
    <location>
        <begin position="94"/>
        <end position="110"/>
    </location>
</feature>
<proteinExistence type="predicted"/>
<feature type="compositionally biased region" description="Basic and acidic residues" evidence="1">
    <location>
        <begin position="119"/>
        <end position="128"/>
    </location>
</feature>
<name>A0A1Y5TT98_9RHOB</name>
<dbReference type="Proteomes" id="UP000193870">
    <property type="component" value="Unassembled WGS sequence"/>
</dbReference>
<gene>
    <name evidence="2" type="ORF">PAM7066_03697</name>
</gene>
<evidence type="ECO:0000313" key="2">
    <source>
        <dbReference type="EMBL" id="SLN71935.1"/>
    </source>
</evidence>
<accession>A0A1Y5TT98</accession>
<evidence type="ECO:0000256" key="1">
    <source>
        <dbReference type="SAM" id="MobiDB-lite"/>
    </source>
</evidence>
<dbReference type="EMBL" id="FWFV01000021">
    <property type="protein sequence ID" value="SLN71935.1"/>
    <property type="molecule type" value="Genomic_DNA"/>
</dbReference>
<reference evidence="2 3" key="1">
    <citation type="submission" date="2017-03" db="EMBL/GenBank/DDBJ databases">
        <authorList>
            <person name="Afonso C.L."/>
            <person name="Miller P.J."/>
            <person name="Scott M.A."/>
            <person name="Spackman E."/>
            <person name="Goraichik I."/>
            <person name="Dimitrov K.M."/>
            <person name="Suarez D.L."/>
            <person name="Swayne D.E."/>
        </authorList>
    </citation>
    <scope>NUCLEOTIDE SEQUENCE [LARGE SCALE GENOMIC DNA]</scope>
    <source>
        <strain evidence="2 3">CECT 7066</strain>
    </source>
</reference>
<dbReference type="STRING" id="315423.SAMN04488020_1242"/>
<dbReference type="AlphaFoldDB" id="A0A1Y5TT98"/>
<feature type="region of interest" description="Disordered" evidence="1">
    <location>
        <begin position="74"/>
        <end position="142"/>
    </location>
</feature>
<evidence type="ECO:0000313" key="3">
    <source>
        <dbReference type="Proteomes" id="UP000193870"/>
    </source>
</evidence>
<keyword evidence="3" id="KW-1185">Reference proteome</keyword>
<organism evidence="2 3">
    <name type="scientific">Palleronia marisminoris</name>
    <dbReference type="NCBI Taxonomy" id="315423"/>
    <lineage>
        <taxon>Bacteria</taxon>
        <taxon>Pseudomonadati</taxon>
        <taxon>Pseudomonadota</taxon>
        <taxon>Alphaproteobacteria</taxon>
        <taxon>Rhodobacterales</taxon>
        <taxon>Roseobacteraceae</taxon>
        <taxon>Palleronia</taxon>
    </lineage>
</organism>